<keyword evidence="1" id="KW-0175">Coiled coil</keyword>
<sequence>MSMNGKALGGFNQMGLQAAGGSATGNKLEAHFHGGSLTPEQLHKIMEEALEKDRRDTINQVIELEERNRALQDRVEELSGKATEYTELLREGEESQKTIQILENRVKQVEILKLQLAEQQSFSLKRQEAKSETHNAMGAALKSLEERHNREREEWVIEIAELRSFIGLYKTEISELNGRVRQLENEKISQQHEIECLNQRISEIQMDSNIVPRRTIMCRKGHHAPSQPYIAD</sequence>
<accession>A0AAN7B7F9</accession>
<evidence type="ECO:0000313" key="2">
    <source>
        <dbReference type="EMBL" id="KAK4213668.1"/>
    </source>
</evidence>
<name>A0AAN7B7F9_9PEZI</name>
<comment type="caution">
    <text evidence="2">The sequence shown here is derived from an EMBL/GenBank/DDBJ whole genome shotgun (WGS) entry which is preliminary data.</text>
</comment>
<proteinExistence type="predicted"/>
<keyword evidence="3" id="KW-1185">Reference proteome</keyword>
<reference evidence="2" key="2">
    <citation type="submission" date="2023-05" db="EMBL/GenBank/DDBJ databases">
        <authorList>
            <consortium name="Lawrence Berkeley National Laboratory"/>
            <person name="Steindorff A."/>
            <person name="Hensen N."/>
            <person name="Bonometti L."/>
            <person name="Westerberg I."/>
            <person name="Brannstrom I.O."/>
            <person name="Guillou S."/>
            <person name="Cros-Aarteil S."/>
            <person name="Calhoun S."/>
            <person name="Haridas S."/>
            <person name="Kuo A."/>
            <person name="Mondo S."/>
            <person name="Pangilinan J."/>
            <person name="Riley R."/>
            <person name="Labutti K."/>
            <person name="Andreopoulos B."/>
            <person name="Lipzen A."/>
            <person name="Chen C."/>
            <person name="Yanf M."/>
            <person name="Daum C."/>
            <person name="Ng V."/>
            <person name="Clum A."/>
            <person name="Ohm R."/>
            <person name="Martin F."/>
            <person name="Silar P."/>
            <person name="Natvig D."/>
            <person name="Lalanne C."/>
            <person name="Gautier V."/>
            <person name="Ament-Velasquez S.L."/>
            <person name="Kruys A."/>
            <person name="Hutchinson M.I."/>
            <person name="Powell A.J."/>
            <person name="Barry K."/>
            <person name="Miller A.N."/>
            <person name="Grigoriev I.V."/>
            <person name="Debuchy R."/>
            <person name="Gladieux P."/>
            <person name="Thoren M.H."/>
            <person name="Johannesson H."/>
        </authorList>
    </citation>
    <scope>NUCLEOTIDE SEQUENCE</scope>
    <source>
        <strain evidence="2">PSN293</strain>
    </source>
</reference>
<protein>
    <submittedName>
        <fullName evidence="2">Uncharacterized protein</fullName>
    </submittedName>
</protein>
<gene>
    <name evidence="2" type="ORF">QBC37DRAFT_400335</name>
</gene>
<evidence type="ECO:0000313" key="3">
    <source>
        <dbReference type="Proteomes" id="UP001301769"/>
    </source>
</evidence>
<dbReference type="AlphaFoldDB" id="A0AAN7B7F9"/>
<feature type="coiled-coil region" evidence="1">
    <location>
        <begin position="47"/>
        <end position="200"/>
    </location>
</feature>
<dbReference type="EMBL" id="MU858105">
    <property type="protein sequence ID" value="KAK4213668.1"/>
    <property type="molecule type" value="Genomic_DNA"/>
</dbReference>
<organism evidence="2 3">
    <name type="scientific">Rhypophila decipiens</name>
    <dbReference type="NCBI Taxonomy" id="261697"/>
    <lineage>
        <taxon>Eukaryota</taxon>
        <taxon>Fungi</taxon>
        <taxon>Dikarya</taxon>
        <taxon>Ascomycota</taxon>
        <taxon>Pezizomycotina</taxon>
        <taxon>Sordariomycetes</taxon>
        <taxon>Sordariomycetidae</taxon>
        <taxon>Sordariales</taxon>
        <taxon>Naviculisporaceae</taxon>
        <taxon>Rhypophila</taxon>
    </lineage>
</organism>
<evidence type="ECO:0000256" key="1">
    <source>
        <dbReference type="SAM" id="Coils"/>
    </source>
</evidence>
<dbReference type="Proteomes" id="UP001301769">
    <property type="component" value="Unassembled WGS sequence"/>
</dbReference>
<reference evidence="2" key="1">
    <citation type="journal article" date="2023" name="Mol. Phylogenet. Evol.">
        <title>Genome-scale phylogeny and comparative genomics of the fungal order Sordariales.</title>
        <authorList>
            <person name="Hensen N."/>
            <person name="Bonometti L."/>
            <person name="Westerberg I."/>
            <person name="Brannstrom I.O."/>
            <person name="Guillou S."/>
            <person name="Cros-Aarteil S."/>
            <person name="Calhoun S."/>
            <person name="Haridas S."/>
            <person name="Kuo A."/>
            <person name="Mondo S."/>
            <person name="Pangilinan J."/>
            <person name="Riley R."/>
            <person name="LaButti K."/>
            <person name="Andreopoulos B."/>
            <person name="Lipzen A."/>
            <person name="Chen C."/>
            <person name="Yan M."/>
            <person name="Daum C."/>
            <person name="Ng V."/>
            <person name="Clum A."/>
            <person name="Steindorff A."/>
            <person name="Ohm R.A."/>
            <person name="Martin F."/>
            <person name="Silar P."/>
            <person name="Natvig D.O."/>
            <person name="Lalanne C."/>
            <person name="Gautier V."/>
            <person name="Ament-Velasquez S.L."/>
            <person name="Kruys A."/>
            <person name="Hutchinson M.I."/>
            <person name="Powell A.J."/>
            <person name="Barry K."/>
            <person name="Miller A.N."/>
            <person name="Grigoriev I.V."/>
            <person name="Debuchy R."/>
            <person name="Gladieux P."/>
            <person name="Hiltunen Thoren M."/>
            <person name="Johannesson H."/>
        </authorList>
    </citation>
    <scope>NUCLEOTIDE SEQUENCE</scope>
    <source>
        <strain evidence="2">PSN293</strain>
    </source>
</reference>